<protein>
    <submittedName>
        <fullName evidence="7">Uncharacterized conserved protein, Tic20 family</fullName>
    </submittedName>
</protein>
<evidence type="ECO:0000256" key="6">
    <source>
        <dbReference type="SAM" id="Phobius"/>
    </source>
</evidence>
<organism evidence="7 8">
    <name type="scientific">Auraticoccus monumenti</name>
    <dbReference type="NCBI Taxonomy" id="675864"/>
    <lineage>
        <taxon>Bacteria</taxon>
        <taxon>Bacillati</taxon>
        <taxon>Actinomycetota</taxon>
        <taxon>Actinomycetes</taxon>
        <taxon>Propionibacteriales</taxon>
        <taxon>Propionibacteriaceae</taxon>
        <taxon>Auraticoccus</taxon>
    </lineage>
</organism>
<dbReference type="Proteomes" id="UP000198546">
    <property type="component" value="Chromosome i"/>
</dbReference>
<proteinExistence type="predicted"/>
<gene>
    <name evidence="7" type="ORF">SAMN04489747_1377</name>
</gene>
<dbReference type="AlphaFoldDB" id="A0A1G6W8T9"/>
<evidence type="ECO:0000256" key="5">
    <source>
        <dbReference type="SAM" id="MobiDB-lite"/>
    </source>
</evidence>
<evidence type="ECO:0000313" key="8">
    <source>
        <dbReference type="Proteomes" id="UP000198546"/>
    </source>
</evidence>
<feature type="transmembrane region" description="Helical" evidence="6">
    <location>
        <begin position="277"/>
        <end position="297"/>
    </location>
</feature>
<reference evidence="7 8" key="1">
    <citation type="submission" date="2016-10" db="EMBL/GenBank/DDBJ databases">
        <authorList>
            <person name="de Groot N.N."/>
        </authorList>
    </citation>
    <scope>NUCLEOTIDE SEQUENCE [LARGE SCALE GENOMIC DNA]</scope>
    <source>
        <strain evidence="7 8">MON 2.2</strain>
    </source>
</reference>
<evidence type="ECO:0000256" key="3">
    <source>
        <dbReference type="ARBA" id="ARBA00022989"/>
    </source>
</evidence>
<feature type="compositionally biased region" description="Low complexity" evidence="5">
    <location>
        <begin position="26"/>
        <end position="71"/>
    </location>
</feature>
<dbReference type="OrthoDB" id="9808930at2"/>
<keyword evidence="2 6" id="KW-0812">Transmembrane</keyword>
<accession>A0A1G6W8T9</accession>
<feature type="region of interest" description="Disordered" evidence="5">
    <location>
        <begin position="1"/>
        <end position="230"/>
    </location>
</feature>
<keyword evidence="3 6" id="KW-1133">Transmembrane helix</keyword>
<feature type="compositionally biased region" description="Polar residues" evidence="5">
    <location>
        <begin position="144"/>
        <end position="160"/>
    </location>
</feature>
<evidence type="ECO:0000256" key="2">
    <source>
        <dbReference type="ARBA" id="ARBA00022692"/>
    </source>
</evidence>
<feature type="compositionally biased region" description="Polar residues" evidence="5">
    <location>
        <begin position="82"/>
        <end position="92"/>
    </location>
</feature>
<feature type="transmembrane region" description="Helical" evidence="6">
    <location>
        <begin position="303"/>
        <end position="324"/>
    </location>
</feature>
<sequence length="340" mass="34910">MSDPHAPQGPRQPHSPDSAERAWELPEPGAPGAPSEGSPQGYQGPTYSTPSYGTPSSGASSSGGSEWSPAGEQGGTPGATAEQGSYGTSDQSPAADPYAPTVGGEPSAGASYSPQTGAGSMAADGGGWSQPQPGAGPYAQQQPWSQPSANPYGQPQSQPSAGPYGHPQSQPSASPYGQPQSQPSVGPYGHPQSQPSADGYGQQWAGQGYGQQAQPGPYPGAVPAGGVAPGQVPVRPDEEKLWGTLTHVGMIVTGFIGPLIVYLMYKDRSQWIRANAAQSLNFSILISIVYVVSLVLMTVGIGFITYFAAGICAIIFGILAAMAANRGEFYKYPLNVSWVK</sequence>
<dbReference type="RefSeq" id="WP_090591838.1">
    <property type="nucleotide sequence ID" value="NZ_LT629688.1"/>
</dbReference>
<evidence type="ECO:0000256" key="4">
    <source>
        <dbReference type="ARBA" id="ARBA00023136"/>
    </source>
</evidence>
<dbReference type="Pfam" id="PF09685">
    <property type="entry name" value="MamF_MmsF"/>
    <property type="match status" value="1"/>
</dbReference>
<dbReference type="STRING" id="675864.SAMN04489747_1377"/>
<feature type="transmembrane region" description="Helical" evidence="6">
    <location>
        <begin position="241"/>
        <end position="265"/>
    </location>
</feature>
<evidence type="ECO:0000313" key="7">
    <source>
        <dbReference type="EMBL" id="SDD62228.1"/>
    </source>
</evidence>
<comment type="subcellular location">
    <subcellularLocation>
        <location evidence="1">Membrane</location>
        <topology evidence="1">Multi-pass membrane protein</topology>
    </subcellularLocation>
</comment>
<name>A0A1G6W8T9_9ACTN</name>
<keyword evidence="4 6" id="KW-0472">Membrane</keyword>
<dbReference type="EMBL" id="LT629688">
    <property type="protein sequence ID" value="SDD62228.1"/>
    <property type="molecule type" value="Genomic_DNA"/>
</dbReference>
<feature type="compositionally biased region" description="Low complexity" evidence="5">
    <location>
        <begin position="199"/>
        <end position="230"/>
    </location>
</feature>
<evidence type="ECO:0000256" key="1">
    <source>
        <dbReference type="ARBA" id="ARBA00004141"/>
    </source>
</evidence>
<feature type="compositionally biased region" description="Low complexity" evidence="5">
    <location>
        <begin position="130"/>
        <end position="143"/>
    </location>
</feature>
<keyword evidence="8" id="KW-1185">Reference proteome</keyword>
<feature type="compositionally biased region" description="Polar residues" evidence="5">
    <location>
        <begin position="167"/>
        <end position="184"/>
    </location>
</feature>
<dbReference type="InterPro" id="IPR019109">
    <property type="entry name" value="MamF_MmsF"/>
</dbReference>